<gene>
    <name evidence="2" type="ORF">F383_07000</name>
</gene>
<evidence type="ECO:0000313" key="2">
    <source>
        <dbReference type="EMBL" id="KHG20575.1"/>
    </source>
</evidence>
<protein>
    <submittedName>
        <fullName evidence="2">Uncharacterized protein</fullName>
    </submittedName>
</protein>
<proteinExistence type="predicted"/>
<sequence length="40" mass="4607">MRWTGKRLPEQEEHQRSQDSPKPGKIGLSLCLCSILVTRQ</sequence>
<keyword evidence="3" id="KW-1185">Reference proteome</keyword>
<dbReference type="AlphaFoldDB" id="A0A0B0P686"/>
<evidence type="ECO:0000256" key="1">
    <source>
        <dbReference type="SAM" id="MobiDB-lite"/>
    </source>
</evidence>
<dbReference type="EMBL" id="KN416102">
    <property type="protein sequence ID" value="KHG20575.1"/>
    <property type="molecule type" value="Genomic_DNA"/>
</dbReference>
<feature type="region of interest" description="Disordered" evidence="1">
    <location>
        <begin position="1"/>
        <end position="26"/>
    </location>
</feature>
<name>A0A0B0P686_GOSAR</name>
<organism evidence="2 3">
    <name type="scientific">Gossypium arboreum</name>
    <name type="common">Tree cotton</name>
    <name type="synonym">Gossypium nanking</name>
    <dbReference type="NCBI Taxonomy" id="29729"/>
    <lineage>
        <taxon>Eukaryota</taxon>
        <taxon>Viridiplantae</taxon>
        <taxon>Streptophyta</taxon>
        <taxon>Embryophyta</taxon>
        <taxon>Tracheophyta</taxon>
        <taxon>Spermatophyta</taxon>
        <taxon>Magnoliopsida</taxon>
        <taxon>eudicotyledons</taxon>
        <taxon>Gunneridae</taxon>
        <taxon>Pentapetalae</taxon>
        <taxon>rosids</taxon>
        <taxon>malvids</taxon>
        <taxon>Malvales</taxon>
        <taxon>Malvaceae</taxon>
        <taxon>Malvoideae</taxon>
        <taxon>Gossypium</taxon>
    </lineage>
</organism>
<reference evidence="3" key="1">
    <citation type="submission" date="2014-09" db="EMBL/GenBank/DDBJ databases">
        <authorList>
            <person name="Mudge J."/>
            <person name="Ramaraj T."/>
            <person name="Lindquist I.E."/>
            <person name="Bharti A.K."/>
            <person name="Sundararajan A."/>
            <person name="Cameron C.T."/>
            <person name="Woodward J.E."/>
            <person name="May G.D."/>
            <person name="Brubaker C."/>
            <person name="Broadhvest J."/>
            <person name="Wilkins T.A."/>
        </authorList>
    </citation>
    <scope>NUCLEOTIDE SEQUENCE</scope>
    <source>
        <strain evidence="3">cv. AKA8401</strain>
    </source>
</reference>
<accession>A0A0B0P686</accession>
<dbReference type="Proteomes" id="UP000032142">
    <property type="component" value="Unassembled WGS sequence"/>
</dbReference>
<evidence type="ECO:0000313" key="3">
    <source>
        <dbReference type="Proteomes" id="UP000032142"/>
    </source>
</evidence>
<feature type="compositionally biased region" description="Basic and acidic residues" evidence="1">
    <location>
        <begin position="7"/>
        <end position="19"/>
    </location>
</feature>